<gene>
    <name evidence="11" type="primary">RDR2</name>
    <name evidence="11" type="ORF">TNIN_116601</name>
</gene>
<organism evidence="11 12">
    <name type="scientific">Trichonephila inaurata madagascariensis</name>
    <dbReference type="NCBI Taxonomy" id="2747483"/>
    <lineage>
        <taxon>Eukaryota</taxon>
        <taxon>Metazoa</taxon>
        <taxon>Ecdysozoa</taxon>
        <taxon>Arthropoda</taxon>
        <taxon>Chelicerata</taxon>
        <taxon>Arachnida</taxon>
        <taxon>Araneae</taxon>
        <taxon>Araneomorphae</taxon>
        <taxon>Entelegynae</taxon>
        <taxon>Araneoidea</taxon>
        <taxon>Nephilidae</taxon>
        <taxon>Trichonephila</taxon>
        <taxon>Trichonephila inaurata</taxon>
    </lineage>
</organism>
<keyword evidence="3 8" id="KW-0808">Transferase</keyword>
<evidence type="ECO:0000313" key="11">
    <source>
        <dbReference type="EMBL" id="GFS62896.1"/>
    </source>
</evidence>
<feature type="domain" description="RDRP core" evidence="9">
    <location>
        <begin position="382"/>
        <end position="749"/>
    </location>
</feature>
<evidence type="ECO:0000256" key="5">
    <source>
        <dbReference type="ARBA" id="ARBA00022884"/>
    </source>
</evidence>
<evidence type="ECO:0000256" key="4">
    <source>
        <dbReference type="ARBA" id="ARBA00022695"/>
    </source>
</evidence>
<dbReference type="InterPro" id="IPR057596">
    <property type="entry name" value="RDRP_core"/>
</dbReference>
<dbReference type="GO" id="GO:0031380">
    <property type="term" value="C:nuclear RNA-directed RNA polymerase complex"/>
    <property type="evidence" value="ECO:0007669"/>
    <property type="project" value="TreeGrafter"/>
</dbReference>
<dbReference type="EMBL" id="BMAV01027863">
    <property type="protein sequence ID" value="GFS62896.1"/>
    <property type="molecule type" value="Genomic_DNA"/>
</dbReference>
<sequence length="1271" mass="146964">MTQVNFRIIIIPKSNEDPDLNIFKRYVQACGLVVQSLERVELDKAKQPGFEEILEFIIDVKARSSTDSNKVNLYKNLIIYWNRVTKNIHDARPMLQLSHDECFLRKRVSCHSNLKLQNISFGVQARLGEYIAYSTLCENSTANFIHDMKELKIEAPSTVTNDFLNITIKVKSLTISYSKIRNIIVSIDNETFDLYLDLLHPPLFYEEITDGLSCYSKFYRVLPFDAEILMVGKSHVLRLNFPYINDFFLILSCLRYRCGKIPIHFIAMNVIHKLPPHIPPIHFTHFGCTYMWAAVVHRTFLIHEQSINITESQNKLLRYSLANGDCLEKVLSKIIFLIDSGRFLNYWDIIDKLYFHLNSGHDNSFKSISIPEKCRLIRRIVITPTRMMMFPPDLMCENRILRNFDSEFFLRVTFRDDDFLPMNIRMYEDSVFLEVVKKPINSGIKIGERHYKILAWSSSQLREHGVSMYAKDSNGFTASDIRNWTEIDPRTTMNIPKCLARIGQCFSQTEETLHVPLNNMHVKFERDIENGFNPNTYKPYTFSDGIGRISKGLIKKVSKTIPRGQDCSAFQIRYGGCKGMLVIDPTLNDVDIVFRESMRKFDCKGIAHTKLEIVKKSSPIPLRLNRPFIAILHDMGVEPRIFLRMQEIMLQNLIDMLLEEEKAAHYLNSQTAFSAIKFKDLSRSGICLTIEPFFRTLLLSLQRYYIDIIKTKANVDIDPAYGRNMFGVLDETGILQYGQVFVQYSSDVTDFLLTSKTERVADFLVNYIKKDTIGSIALAHLAFADQFSVHEDICLEIARKHAIAVDFAKTGVSERLARHENPKQFPDFMEKFWKKKYKSKKALGKMYRVSRDFDTDNQSYILQYNNVEIDPALVVEGWEKYKASAINSRNEYNNCLKTILQTYGISHETEAFGGSFLKLHARFNERRDRADIVNLVQTWIRELVDKTRKEFFRDVNASTNANRIVDDMERKASAWYIVTYGENNPEFLSFPWVVSEIFVDIKILSPCVGRINNIAPLTLKFEKEIIENANAGMLPSLNPDAKLLLNSLYFLCDPIIVERAVSLLSKWADEEKIISLTYEEGKFLYYETFIKLIIYVAESENYVSRELVRSQKEFPSTAALCISFFKYCMKLRFLSKQEVKAILPFQVYNDRILAKVASQAFHTIVVTGNFSCLCYHEYLYDAPEIVDMKVVSIDSSIFGESPIEESKLRNAESALQQFSGVEHVLMRENCQREKIIVDGKGSVTAIKRLKGVLFKRNEVLIQFFTTGTLPE</sequence>
<dbReference type="GO" id="GO:0003723">
    <property type="term" value="F:RNA binding"/>
    <property type="evidence" value="ECO:0007669"/>
    <property type="project" value="UniProtKB-KW"/>
</dbReference>
<dbReference type="InterPro" id="IPR007855">
    <property type="entry name" value="RDRP"/>
</dbReference>
<comment type="similarity">
    <text evidence="1 8">Belongs to the RdRP family.</text>
</comment>
<accession>A0A8X6JE50</accession>
<comment type="catalytic activity">
    <reaction evidence="7 8">
        <text>RNA(n) + a ribonucleoside 5'-triphosphate = RNA(n+1) + diphosphate</text>
        <dbReference type="Rhea" id="RHEA:21248"/>
        <dbReference type="Rhea" id="RHEA-COMP:14527"/>
        <dbReference type="Rhea" id="RHEA-COMP:17342"/>
        <dbReference type="ChEBI" id="CHEBI:33019"/>
        <dbReference type="ChEBI" id="CHEBI:61557"/>
        <dbReference type="ChEBI" id="CHEBI:140395"/>
        <dbReference type="EC" id="2.7.7.48"/>
    </reaction>
</comment>
<dbReference type="InterPro" id="IPR058752">
    <property type="entry name" value="RDRP_C_head"/>
</dbReference>
<evidence type="ECO:0000259" key="9">
    <source>
        <dbReference type="Pfam" id="PF05183"/>
    </source>
</evidence>
<keyword evidence="2 8" id="KW-0696">RNA-directed RNA polymerase</keyword>
<dbReference type="GO" id="GO:0003968">
    <property type="term" value="F:RNA-directed RNA polymerase activity"/>
    <property type="evidence" value="ECO:0007669"/>
    <property type="project" value="UniProtKB-KW"/>
</dbReference>
<evidence type="ECO:0000256" key="2">
    <source>
        <dbReference type="ARBA" id="ARBA00022484"/>
    </source>
</evidence>
<keyword evidence="4 8" id="KW-0548">Nucleotidyltransferase</keyword>
<protein>
    <recommendedName>
        <fullName evidence="8">RNA-dependent RNA polymerase</fullName>
        <ecNumber evidence="8">2.7.7.48</ecNumber>
    </recommendedName>
</protein>
<evidence type="ECO:0000256" key="1">
    <source>
        <dbReference type="ARBA" id="ARBA00005762"/>
    </source>
</evidence>
<keyword evidence="6" id="KW-0943">RNA-mediated gene silencing</keyword>
<reference evidence="11" key="1">
    <citation type="submission" date="2020-08" db="EMBL/GenBank/DDBJ databases">
        <title>Multicomponent nature underlies the extraordinary mechanical properties of spider dragline silk.</title>
        <authorList>
            <person name="Kono N."/>
            <person name="Nakamura H."/>
            <person name="Mori M."/>
            <person name="Yoshida Y."/>
            <person name="Ohtoshi R."/>
            <person name="Malay A.D."/>
            <person name="Moran D.A.P."/>
            <person name="Tomita M."/>
            <person name="Numata K."/>
            <person name="Arakawa K."/>
        </authorList>
    </citation>
    <scope>NUCLEOTIDE SEQUENCE</scope>
</reference>
<dbReference type="Proteomes" id="UP000886998">
    <property type="component" value="Unassembled WGS sequence"/>
</dbReference>
<dbReference type="OrthoDB" id="6513042at2759"/>
<proteinExistence type="inferred from homology"/>
<dbReference type="GO" id="GO:0030422">
    <property type="term" value="P:siRNA processing"/>
    <property type="evidence" value="ECO:0007669"/>
    <property type="project" value="TreeGrafter"/>
</dbReference>
<evidence type="ECO:0000313" key="12">
    <source>
        <dbReference type="Proteomes" id="UP000886998"/>
    </source>
</evidence>
<dbReference type="AlphaFoldDB" id="A0A8X6JE50"/>
<feature type="domain" description="RDRP core" evidence="9">
    <location>
        <begin position="756"/>
        <end position="848"/>
    </location>
</feature>
<comment type="caution">
    <text evidence="11">The sequence shown here is derived from an EMBL/GenBank/DDBJ whole genome shotgun (WGS) entry which is preliminary data.</text>
</comment>
<dbReference type="PANTHER" id="PTHR23079">
    <property type="entry name" value="RNA-DEPENDENT RNA POLYMERASE"/>
    <property type="match status" value="1"/>
</dbReference>
<dbReference type="EC" id="2.7.7.48" evidence="8"/>
<name>A0A8X6JE50_9ARAC</name>
<dbReference type="PANTHER" id="PTHR23079:SF55">
    <property type="entry name" value="RNA-DIRECTED RNA POLYMERASE"/>
    <property type="match status" value="1"/>
</dbReference>
<keyword evidence="12" id="KW-1185">Reference proteome</keyword>
<evidence type="ECO:0000256" key="6">
    <source>
        <dbReference type="ARBA" id="ARBA00023158"/>
    </source>
</evidence>
<evidence type="ECO:0000256" key="8">
    <source>
        <dbReference type="RuleBase" id="RU363098"/>
    </source>
</evidence>
<evidence type="ECO:0000256" key="7">
    <source>
        <dbReference type="ARBA" id="ARBA00048744"/>
    </source>
</evidence>
<keyword evidence="5 8" id="KW-0694">RNA-binding</keyword>
<evidence type="ECO:0000259" key="10">
    <source>
        <dbReference type="Pfam" id="PF26253"/>
    </source>
</evidence>
<evidence type="ECO:0000256" key="3">
    <source>
        <dbReference type="ARBA" id="ARBA00022679"/>
    </source>
</evidence>
<dbReference type="Pfam" id="PF05183">
    <property type="entry name" value="RdRP"/>
    <property type="match status" value="2"/>
</dbReference>
<dbReference type="Pfam" id="PF26253">
    <property type="entry name" value="RdRP_head"/>
    <property type="match status" value="1"/>
</dbReference>
<feature type="domain" description="RDRP C-terminal head" evidence="10">
    <location>
        <begin position="870"/>
        <end position="1003"/>
    </location>
</feature>